<dbReference type="AlphaFoldDB" id="A0A8A3PCG6"/>
<sequence>MEEEASPDTGQSGAFADMTQLAYLSFLPAVYEVDDGKGMSIGPPVTPTGEPSIYHRSTELAGTSFNSDPIVWRISV</sequence>
<evidence type="ECO:0000313" key="1">
    <source>
        <dbReference type="EMBL" id="QSZ32795.1"/>
    </source>
</evidence>
<name>A0A8A3PCG6_9HELO</name>
<accession>A0A8A3PCG6</accession>
<reference evidence="1" key="1">
    <citation type="submission" date="2020-10" db="EMBL/GenBank/DDBJ databases">
        <title>Genome Sequence of Monilinia vaccinii-corymbosi Sheds Light on Mummy Berry Disease Infection of Blueberry and Mating Type.</title>
        <authorList>
            <person name="Yow A.G."/>
            <person name="Zhang Y."/>
            <person name="Bansal K."/>
            <person name="Eacker S.M."/>
            <person name="Sullivan S."/>
            <person name="Liachko I."/>
            <person name="Cubeta M.A."/>
            <person name="Rollins J.A."/>
            <person name="Ashrafi H."/>
        </authorList>
    </citation>
    <scope>NUCLEOTIDE SEQUENCE</scope>
    <source>
        <strain evidence="1">RL-1</strain>
    </source>
</reference>
<dbReference type="Proteomes" id="UP000672032">
    <property type="component" value="Chromosome 3"/>
</dbReference>
<gene>
    <name evidence="1" type="ORF">DSL72_002374</name>
</gene>
<organism evidence="1 2">
    <name type="scientific">Monilinia vaccinii-corymbosi</name>
    <dbReference type="NCBI Taxonomy" id="61207"/>
    <lineage>
        <taxon>Eukaryota</taxon>
        <taxon>Fungi</taxon>
        <taxon>Dikarya</taxon>
        <taxon>Ascomycota</taxon>
        <taxon>Pezizomycotina</taxon>
        <taxon>Leotiomycetes</taxon>
        <taxon>Helotiales</taxon>
        <taxon>Sclerotiniaceae</taxon>
        <taxon>Monilinia</taxon>
    </lineage>
</organism>
<proteinExistence type="predicted"/>
<keyword evidence="2" id="KW-1185">Reference proteome</keyword>
<protein>
    <submittedName>
        <fullName evidence="1">Uncharacterized protein</fullName>
    </submittedName>
</protein>
<dbReference type="EMBL" id="CP063407">
    <property type="protein sequence ID" value="QSZ32795.1"/>
    <property type="molecule type" value="Genomic_DNA"/>
</dbReference>
<evidence type="ECO:0000313" key="2">
    <source>
        <dbReference type="Proteomes" id="UP000672032"/>
    </source>
</evidence>